<keyword evidence="3" id="KW-1185">Reference proteome</keyword>
<dbReference type="EMBL" id="LAVV01008502">
    <property type="protein sequence ID" value="KNZ52616.1"/>
    <property type="molecule type" value="Genomic_DNA"/>
</dbReference>
<proteinExistence type="predicted"/>
<feature type="compositionally biased region" description="Polar residues" evidence="1">
    <location>
        <begin position="32"/>
        <end position="41"/>
    </location>
</feature>
<comment type="caution">
    <text evidence="2">The sequence shown here is derived from an EMBL/GenBank/DDBJ whole genome shotgun (WGS) entry which is preliminary data.</text>
</comment>
<reference evidence="2 3" key="1">
    <citation type="submission" date="2015-08" db="EMBL/GenBank/DDBJ databases">
        <title>Next Generation Sequencing and Analysis of the Genome of Puccinia sorghi L Schw, the Causal Agent of Maize Common Rust.</title>
        <authorList>
            <person name="Rochi L."/>
            <person name="Burguener G."/>
            <person name="Darino M."/>
            <person name="Turjanski A."/>
            <person name="Kreff E."/>
            <person name="Dieguez M.J."/>
            <person name="Sacco F."/>
        </authorList>
    </citation>
    <scope>NUCLEOTIDE SEQUENCE [LARGE SCALE GENOMIC DNA]</scope>
    <source>
        <strain evidence="2 3">RO10H11247</strain>
    </source>
</reference>
<gene>
    <name evidence="2" type="ORF">VP01_34g5</name>
</gene>
<name>A0A0L6UVN6_9BASI</name>
<organism evidence="2 3">
    <name type="scientific">Puccinia sorghi</name>
    <dbReference type="NCBI Taxonomy" id="27349"/>
    <lineage>
        <taxon>Eukaryota</taxon>
        <taxon>Fungi</taxon>
        <taxon>Dikarya</taxon>
        <taxon>Basidiomycota</taxon>
        <taxon>Pucciniomycotina</taxon>
        <taxon>Pucciniomycetes</taxon>
        <taxon>Pucciniales</taxon>
        <taxon>Pucciniaceae</taxon>
        <taxon>Puccinia</taxon>
    </lineage>
</organism>
<evidence type="ECO:0000256" key="1">
    <source>
        <dbReference type="SAM" id="MobiDB-lite"/>
    </source>
</evidence>
<protein>
    <submittedName>
        <fullName evidence="2">Uncharacterized protein</fullName>
    </submittedName>
</protein>
<evidence type="ECO:0000313" key="3">
    <source>
        <dbReference type="Proteomes" id="UP000037035"/>
    </source>
</evidence>
<dbReference type="VEuPathDB" id="FungiDB:VP01_34g5"/>
<feature type="region of interest" description="Disordered" evidence="1">
    <location>
        <begin position="32"/>
        <end position="51"/>
    </location>
</feature>
<dbReference type="Proteomes" id="UP000037035">
    <property type="component" value="Unassembled WGS sequence"/>
</dbReference>
<accession>A0A0L6UVN6</accession>
<dbReference type="AlphaFoldDB" id="A0A0L6UVN6"/>
<sequence>MNVTGIQLKCLLYPKNSPSHLHLNPDQSCTPLSRPQWTCQTHPPHKRSQMNQVPSQMIEIQPQWQLQLPKEDVAAPRDLKAIPLSSPNTMNTPMPKTMKIMNLTCSRIKKPKWPWKNELKFGCAVTQVLKKKSQYNVSFFCNGVGAEGSIQMIRGFSSTPDGLTSWPQQTHHNLPLPCPEVHVKGSPGLSPKATKSDSPHKFASSGFHHRFQGGSTLEQSISMLFDPMACKQKKIKKLQEENSCIQNDIHAIKCGKKACITEIQQKPTNKSWKIKFFRTSLKCIPSTYKTSLQVVSCLLPIILIHTDIINLRKKKPMTRRFETEKEQIRRGNKKNLQPSIVVPTDLARSLDDCNTVWSDLFLQICIKLDMVSSWQRELQTTKLLDSALFCNFWLPQPMTDSAHLYEISQQTSSLIKQTSSIIRISLQIPNSLSISSFTSAHPCSSSSVKTISITFPWLVTTSFLSSFFNIGFLPLLLINLVRIEDRFSIYHSHCKKNLLNCLQLTCRNSQKASVVTPSFLQDGCTKTSTYANMWSLNGSFDGACCMSTAGILLCTGYMQAMLNFLSMSSCLVKNVHHLLVGQLFLGPGTRVVSMYARSNQSRVGLSSKTIPTTGRHQSNAPFLSNYSILASFVRKKNHQTRNNNMEELKGK</sequence>
<evidence type="ECO:0000313" key="2">
    <source>
        <dbReference type="EMBL" id="KNZ52616.1"/>
    </source>
</evidence>